<comment type="caution">
    <text evidence="13">The sequence shown here is derived from an EMBL/GenBank/DDBJ whole genome shotgun (WGS) entry which is preliminary data.</text>
</comment>
<evidence type="ECO:0000313" key="14">
    <source>
        <dbReference type="Proteomes" id="UP000034163"/>
    </source>
</evidence>
<keyword evidence="10 11" id="KW-0472">Membrane</keyword>
<keyword evidence="6" id="KW-0378">Hydrolase</keyword>
<keyword evidence="8 11" id="KW-1133">Transmembrane helix</keyword>
<evidence type="ECO:0000256" key="1">
    <source>
        <dbReference type="ARBA" id="ARBA00001947"/>
    </source>
</evidence>
<dbReference type="GO" id="GO:0016020">
    <property type="term" value="C:membrane"/>
    <property type="evidence" value="ECO:0007669"/>
    <property type="project" value="UniProtKB-SubCell"/>
</dbReference>
<comment type="cofactor">
    <cofactor evidence="1">
        <name>Zn(2+)</name>
        <dbReference type="ChEBI" id="CHEBI:29105"/>
    </cofactor>
</comment>
<evidence type="ECO:0000256" key="9">
    <source>
        <dbReference type="ARBA" id="ARBA00023049"/>
    </source>
</evidence>
<evidence type="ECO:0000256" key="3">
    <source>
        <dbReference type="ARBA" id="ARBA00007931"/>
    </source>
</evidence>
<dbReference type="GO" id="GO:0006508">
    <property type="term" value="P:proteolysis"/>
    <property type="evidence" value="ECO:0007669"/>
    <property type="project" value="UniProtKB-KW"/>
</dbReference>
<keyword evidence="9 13" id="KW-0482">Metalloprotease</keyword>
<dbReference type="InterPro" id="IPR036034">
    <property type="entry name" value="PDZ_sf"/>
</dbReference>
<protein>
    <submittedName>
        <fullName evidence="13">Membrane-associated zinc metalloprotease</fullName>
    </submittedName>
</protein>
<comment type="subcellular location">
    <subcellularLocation>
        <location evidence="2">Membrane</location>
        <topology evidence="2">Multi-pass membrane protein</topology>
    </subcellularLocation>
</comment>
<dbReference type="Proteomes" id="UP000034163">
    <property type="component" value="Unassembled WGS sequence"/>
</dbReference>
<dbReference type="AlphaFoldDB" id="A0A0G0WVE4"/>
<dbReference type="InterPro" id="IPR004387">
    <property type="entry name" value="Pept_M50_Zn"/>
</dbReference>
<evidence type="ECO:0000256" key="7">
    <source>
        <dbReference type="ARBA" id="ARBA00022833"/>
    </source>
</evidence>
<evidence type="ECO:0000259" key="12">
    <source>
        <dbReference type="Pfam" id="PF02163"/>
    </source>
</evidence>
<feature type="domain" description="Peptidase M50" evidence="12">
    <location>
        <begin position="7"/>
        <end position="365"/>
    </location>
</feature>
<dbReference type="PANTHER" id="PTHR42837:SF2">
    <property type="entry name" value="MEMBRANE METALLOPROTEASE ARASP2, CHLOROPLASTIC-RELATED"/>
    <property type="match status" value="1"/>
</dbReference>
<feature type="transmembrane region" description="Helical" evidence="11">
    <location>
        <begin position="6"/>
        <end position="25"/>
    </location>
</feature>
<dbReference type="PANTHER" id="PTHR42837">
    <property type="entry name" value="REGULATOR OF SIGMA-E PROTEASE RSEP"/>
    <property type="match status" value="1"/>
</dbReference>
<dbReference type="CDD" id="cd06163">
    <property type="entry name" value="S2P-M50_PDZ_RseP-like"/>
    <property type="match status" value="1"/>
</dbReference>
<reference evidence="13 14" key="1">
    <citation type="journal article" date="2015" name="Nature">
        <title>rRNA introns, odd ribosomes, and small enigmatic genomes across a large radiation of phyla.</title>
        <authorList>
            <person name="Brown C.T."/>
            <person name="Hug L.A."/>
            <person name="Thomas B.C."/>
            <person name="Sharon I."/>
            <person name="Castelle C.J."/>
            <person name="Singh A."/>
            <person name="Wilkins M.J."/>
            <person name="Williams K.H."/>
            <person name="Banfield J.F."/>
        </authorList>
    </citation>
    <scope>NUCLEOTIDE SEQUENCE [LARGE SCALE GENOMIC DNA]</scope>
</reference>
<organism evidence="13 14">
    <name type="scientific">candidate division WWE3 bacterium GW2011_GWB1_41_6</name>
    <dbReference type="NCBI Taxonomy" id="1619112"/>
    <lineage>
        <taxon>Bacteria</taxon>
        <taxon>Katanobacteria</taxon>
    </lineage>
</organism>
<evidence type="ECO:0000256" key="4">
    <source>
        <dbReference type="ARBA" id="ARBA00022670"/>
    </source>
</evidence>
<dbReference type="SUPFAM" id="SSF50156">
    <property type="entry name" value="PDZ domain-like"/>
    <property type="match status" value="1"/>
</dbReference>
<keyword evidence="7" id="KW-0862">Zinc</keyword>
<comment type="similarity">
    <text evidence="3">Belongs to the peptidase M50B family.</text>
</comment>
<evidence type="ECO:0000256" key="8">
    <source>
        <dbReference type="ARBA" id="ARBA00022989"/>
    </source>
</evidence>
<evidence type="ECO:0000256" key="6">
    <source>
        <dbReference type="ARBA" id="ARBA00022801"/>
    </source>
</evidence>
<evidence type="ECO:0000256" key="2">
    <source>
        <dbReference type="ARBA" id="ARBA00004141"/>
    </source>
</evidence>
<sequence length="380" mass="42001">MLTLIIFVSILSLLILIHELGHFLVAKKQGVRVEEFGLGLPPRVIGKRVGETVYTLNLLPFGGFVKLTGEDQAEDDENYKFDPENFNVKTPFQRFTILVAGVTMNMLLTVAIYYTFFAFTGFQTLNLPLLFDHQFAFGKTQVTKTVITNFAEQSPLPEQGVTPGDALVEIDGVPVYAVADIRKELEDNAGKETNLTFVDLKSQDSPPRFVTTIPYADESGNVVLGVYLGESVSIAYNKPEQKIFAGFLHAYNMLSYTMDVMGELVQSSFKSKSIQPVSEGVSGPVGIYAVIGGILDYGGPDAFLGLLDFIALMSLSLAFLNILPFPALDGGRIVFVLYEMITRKKINPNIEILIHKWGMVVLLSLIVLVTVKDLSRIFFM</sequence>
<dbReference type="GO" id="GO:0004222">
    <property type="term" value="F:metalloendopeptidase activity"/>
    <property type="evidence" value="ECO:0007669"/>
    <property type="project" value="InterPro"/>
</dbReference>
<gene>
    <name evidence="13" type="ORF">UU72_C0014G0006</name>
</gene>
<dbReference type="Gene3D" id="2.30.42.10">
    <property type="match status" value="1"/>
</dbReference>
<keyword evidence="5 11" id="KW-0812">Transmembrane</keyword>
<feature type="transmembrane region" description="Helical" evidence="11">
    <location>
        <begin position="353"/>
        <end position="371"/>
    </location>
</feature>
<name>A0A0G0WVE4_UNCKA</name>
<evidence type="ECO:0000313" key="13">
    <source>
        <dbReference type="EMBL" id="KKS16690.1"/>
    </source>
</evidence>
<dbReference type="InterPro" id="IPR008915">
    <property type="entry name" value="Peptidase_M50"/>
</dbReference>
<feature type="transmembrane region" description="Helical" evidence="11">
    <location>
        <begin position="302"/>
        <end position="323"/>
    </location>
</feature>
<dbReference type="Pfam" id="PF02163">
    <property type="entry name" value="Peptidase_M50"/>
    <property type="match status" value="1"/>
</dbReference>
<keyword evidence="4 13" id="KW-0645">Protease</keyword>
<accession>A0A0G0WVE4</accession>
<evidence type="ECO:0000256" key="10">
    <source>
        <dbReference type="ARBA" id="ARBA00023136"/>
    </source>
</evidence>
<dbReference type="EMBL" id="LCBS01000014">
    <property type="protein sequence ID" value="KKS16690.1"/>
    <property type="molecule type" value="Genomic_DNA"/>
</dbReference>
<evidence type="ECO:0000256" key="5">
    <source>
        <dbReference type="ARBA" id="ARBA00022692"/>
    </source>
</evidence>
<feature type="transmembrane region" description="Helical" evidence="11">
    <location>
        <begin position="95"/>
        <end position="119"/>
    </location>
</feature>
<evidence type="ECO:0000256" key="11">
    <source>
        <dbReference type="SAM" id="Phobius"/>
    </source>
</evidence>
<proteinExistence type="inferred from homology"/>